<sequence>MAGYTPSRVFASIPVPFKENSRPVQVDENLDMFLPGKGSTNRQITVTAVGEVSLPPDRCRVTIKISSQKDNVSDVKNSIQRRLEYILQTIHNQGIKDTDMKVHKQMRRVDSFYEMTAEVVVVFLDFHKCQTACNLLVEKLDETVTVCPPEFYHASSTLENLRQQASLLAIHNAKQKAQEMARFVSLSVGRPVSIQEDESKEWEGPSDSTADVDANPSIQQRISQNTVTVACRVSACFELKPRVKTKLAKT</sequence>
<keyword evidence="8" id="KW-1185">Reference proteome</keyword>
<evidence type="ECO:0000313" key="7">
    <source>
        <dbReference type="EMBL" id="KAL3883645.1"/>
    </source>
</evidence>
<comment type="similarity">
    <text evidence="3">Belongs to the IRAK1BP1 family.</text>
</comment>
<comment type="caution">
    <text evidence="7">The sequence shown here is derived from an EMBL/GenBank/DDBJ whole genome shotgun (WGS) entry which is preliminary data.</text>
</comment>
<name>A0ABD3XFG8_SINWO</name>
<keyword evidence="5" id="KW-0539">Nucleus</keyword>
<organism evidence="7 8">
    <name type="scientific">Sinanodonta woodiana</name>
    <name type="common">Chinese pond mussel</name>
    <name type="synonym">Anodonta woodiana</name>
    <dbReference type="NCBI Taxonomy" id="1069815"/>
    <lineage>
        <taxon>Eukaryota</taxon>
        <taxon>Metazoa</taxon>
        <taxon>Spiralia</taxon>
        <taxon>Lophotrochozoa</taxon>
        <taxon>Mollusca</taxon>
        <taxon>Bivalvia</taxon>
        <taxon>Autobranchia</taxon>
        <taxon>Heteroconchia</taxon>
        <taxon>Palaeoheterodonta</taxon>
        <taxon>Unionida</taxon>
        <taxon>Unionoidea</taxon>
        <taxon>Unionidae</taxon>
        <taxon>Unioninae</taxon>
        <taxon>Sinanodonta</taxon>
    </lineage>
</organism>
<dbReference type="AlphaFoldDB" id="A0ABD3XFG8"/>
<keyword evidence="4" id="KW-0963">Cytoplasm</keyword>
<dbReference type="InterPro" id="IPR007497">
    <property type="entry name" value="SIMPL/DUF541"/>
</dbReference>
<evidence type="ECO:0008006" key="9">
    <source>
        <dbReference type="Google" id="ProtNLM"/>
    </source>
</evidence>
<feature type="region of interest" description="Disordered" evidence="6">
    <location>
        <begin position="195"/>
        <end position="214"/>
    </location>
</feature>
<proteinExistence type="inferred from homology"/>
<dbReference type="PANTHER" id="PTHR18842:SF2">
    <property type="entry name" value="INTERLEUKIN-1 RECEPTOR-ASSOCIATED KINASE 1-BINDING PROTEIN 1"/>
    <property type="match status" value="1"/>
</dbReference>
<reference evidence="7 8" key="1">
    <citation type="submission" date="2024-11" db="EMBL/GenBank/DDBJ databases">
        <title>Chromosome-level genome assembly of the freshwater bivalve Anodonta woodiana.</title>
        <authorList>
            <person name="Chen X."/>
        </authorList>
    </citation>
    <scope>NUCLEOTIDE SEQUENCE [LARGE SCALE GENOMIC DNA]</scope>
    <source>
        <strain evidence="7">MN2024</strain>
        <tissue evidence="7">Gills</tissue>
    </source>
</reference>
<dbReference type="PANTHER" id="PTHR18842">
    <property type="entry name" value="INTERLEUKIN-1 RECEPTOR-ASSOCIATED KINASE 1-BINDING PROTEIN 1"/>
    <property type="match status" value="1"/>
</dbReference>
<evidence type="ECO:0000313" key="8">
    <source>
        <dbReference type="Proteomes" id="UP001634394"/>
    </source>
</evidence>
<evidence type="ECO:0000256" key="2">
    <source>
        <dbReference type="ARBA" id="ARBA00004496"/>
    </source>
</evidence>
<dbReference type="Gene3D" id="3.30.110.170">
    <property type="entry name" value="Protein of unknown function (DUF541), domain 1"/>
    <property type="match status" value="1"/>
</dbReference>
<gene>
    <name evidence="7" type="ORF">ACJMK2_029887</name>
</gene>
<dbReference type="GO" id="GO:0005634">
    <property type="term" value="C:nucleus"/>
    <property type="evidence" value="ECO:0007669"/>
    <property type="project" value="UniProtKB-SubCell"/>
</dbReference>
<evidence type="ECO:0000256" key="3">
    <source>
        <dbReference type="ARBA" id="ARBA00005509"/>
    </source>
</evidence>
<comment type="subcellular location">
    <subcellularLocation>
        <location evidence="2">Cytoplasm</location>
    </subcellularLocation>
    <subcellularLocation>
        <location evidence="1">Nucleus</location>
    </subcellularLocation>
</comment>
<evidence type="ECO:0000256" key="1">
    <source>
        <dbReference type="ARBA" id="ARBA00004123"/>
    </source>
</evidence>
<evidence type="ECO:0000256" key="6">
    <source>
        <dbReference type="SAM" id="MobiDB-lite"/>
    </source>
</evidence>
<dbReference type="Gene3D" id="3.30.70.2970">
    <property type="entry name" value="Protein of unknown function (DUF541), domain 2"/>
    <property type="match status" value="1"/>
</dbReference>
<evidence type="ECO:0000256" key="5">
    <source>
        <dbReference type="ARBA" id="ARBA00023242"/>
    </source>
</evidence>
<dbReference type="GO" id="GO:0005737">
    <property type="term" value="C:cytoplasm"/>
    <property type="evidence" value="ECO:0007669"/>
    <property type="project" value="UniProtKB-SubCell"/>
</dbReference>
<dbReference type="InterPro" id="IPR030312">
    <property type="entry name" value="IRAK1BP1"/>
</dbReference>
<dbReference type="EMBL" id="JBJQND010000003">
    <property type="protein sequence ID" value="KAL3883645.1"/>
    <property type="molecule type" value="Genomic_DNA"/>
</dbReference>
<protein>
    <recommendedName>
        <fullName evidence="9">Interleukin-1 receptor-associated kinase 1-binding protein 1</fullName>
    </recommendedName>
</protein>
<dbReference type="Proteomes" id="UP001634394">
    <property type="component" value="Unassembled WGS sequence"/>
</dbReference>
<evidence type="ECO:0000256" key="4">
    <source>
        <dbReference type="ARBA" id="ARBA00022490"/>
    </source>
</evidence>
<dbReference type="Pfam" id="PF04402">
    <property type="entry name" value="SIMPL"/>
    <property type="match status" value="1"/>
</dbReference>
<accession>A0ABD3XFG8</accession>